<dbReference type="Gene3D" id="1.10.472.10">
    <property type="entry name" value="Cyclin-like"/>
    <property type="match status" value="2"/>
</dbReference>
<evidence type="ECO:0000256" key="6">
    <source>
        <dbReference type="SAM" id="MobiDB-lite"/>
    </source>
</evidence>
<feature type="compositionally biased region" description="Basic and acidic residues" evidence="6">
    <location>
        <begin position="513"/>
        <end position="529"/>
    </location>
</feature>
<organism evidence="8 9">
    <name type="scientific">Salix suchowensis</name>
    <dbReference type="NCBI Taxonomy" id="1278906"/>
    <lineage>
        <taxon>Eukaryota</taxon>
        <taxon>Viridiplantae</taxon>
        <taxon>Streptophyta</taxon>
        <taxon>Embryophyta</taxon>
        <taxon>Tracheophyta</taxon>
        <taxon>Spermatophyta</taxon>
        <taxon>Magnoliopsida</taxon>
        <taxon>eudicotyledons</taxon>
        <taxon>Gunneridae</taxon>
        <taxon>Pentapetalae</taxon>
        <taxon>rosids</taxon>
        <taxon>fabids</taxon>
        <taxon>Malpighiales</taxon>
        <taxon>Salicaceae</taxon>
        <taxon>Saliceae</taxon>
        <taxon>Salix</taxon>
    </lineage>
</organism>
<dbReference type="Proteomes" id="UP001141253">
    <property type="component" value="Chromosome 5"/>
</dbReference>
<dbReference type="Pfam" id="PF21797">
    <property type="entry name" value="CycT2-like_C"/>
    <property type="match status" value="1"/>
</dbReference>
<evidence type="ECO:0000256" key="1">
    <source>
        <dbReference type="ARBA" id="ARBA00011177"/>
    </source>
</evidence>
<name>A0ABQ9CHZ1_9ROSI</name>
<keyword evidence="9" id="KW-1185">Reference proteome</keyword>
<feature type="region of interest" description="Disordered" evidence="6">
    <location>
        <begin position="273"/>
        <end position="624"/>
    </location>
</feature>
<keyword evidence="3" id="KW-0131">Cell cycle</keyword>
<dbReference type="Pfam" id="PF00134">
    <property type="entry name" value="Cyclin_N"/>
    <property type="match status" value="1"/>
</dbReference>
<feature type="domain" description="Cyclin-like" evidence="7">
    <location>
        <begin position="180"/>
        <end position="265"/>
    </location>
</feature>
<feature type="compositionally biased region" description="Acidic residues" evidence="6">
    <location>
        <begin position="472"/>
        <end position="486"/>
    </location>
</feature>
<dbReference type="InterPro" id="IPR006671">
    <property type="entry name" value="Cyclin_N"/>
</dbReference>
<dbReference type="InterPro" id="IPR013763">
    <property type="entry name" value="Cyclin-like_dom"/>
</dbReference>
<feature type="compositionally biased region" description="Low complexity" evidence="6">
    <location>
        <begin position="316"/>
        <end position="327"/>
    </location>
</feature>
<feature type="compositionally biased region" description="Basic and acidic residues" evidence="6">
    <location>
        <begin position="575"/>
        <end position="586"/>
    </location>
</feature>
<sequence>MENSMAGESSHSEMNNTGLYRSSQEKLEEGGRWYFSRKEIEENSPSKQDGIDLKKEAYLRKSYCTFLQDLGMRLKVPQVTIATAIIFCHRFFLRQSHAKNDRRTIATVCMFLAGKVEETPRPLKDVILVSYEIIHKKDPEAVQRIKQKEVYEQQKEIILLGERAVLATLGFDFNLLHPYKPLVDAIKKFKVAQNALAQVAWNFVNDGLRTSLCLQFKPHHIAAGAIFLAAKFLKVKLPSDGEKVWWQEFDVTPRQLEEVSNQMLELYEQNRLPPSANSEAEGSIVGGASHRASSKASSGNEEHLATNSHSHTGGVSSRPRPSKPMSKPAHEQPLADNHAGPPRTSQNHGNDHESAEVRSASDHNMDGEPKDDLHHERETFPSQDNMREGQNFRRAADRLGNEDQERNVARGETKDSGESKDKHLGRIVEPKEGMLGQSPQDAIKKIDKDKVKAALEKRRKSRGDIARKTDLLDDDDLIERELEDGIELAAESEKNKRDRRQSWSKPLDSEEYESSHHGKNMDARDEQHHGTRGQLSQRPDRKNIEDGELSAPDDMYQGFPSPKSSNRKRKASSPPDRKSEGEHRTDNVPGSHHYNHDLTDDQNRTNRFGYMERDHKRHVPENHV</sequence>
<evidence type="ECO:0000256" key="3">
    <source>
        <dbReference type="ARBA" id="ARBA00023306"/>
    </source>
</evidence>
<feature type="compositionally biased region" description="Basic and acidic residues" evidence="6">
    <location>
        <begin position="442"/>
        <end position="471"/>
    </location>
</feature>
<dbReference type="CDD" id="cd20588">
    <property type="entry name" value="CYCLIN_AcCycT_rpt2"/>
    <property type="match status" value="1"/>
</dbReference>
<comment type="caution">
    <text evidence="8">The sequence shown here is derived from an EMBL/GenBank/DDBJ whole genome shotgun (WGS) entry which is preliminary data.</text>
</comment>
<feature type="region of interest" description="Disordered" evidence="6">
    <location>
        <begin position="1"/>
        <end position="24"/>
    </location>
</feature>
<dbReference type="SUPFAM" id="SSF47954">
    <property type="entry name" value="Cyclin-like"/>
    <property type="match status" value="2"/>
</dbReference>
<evidence type="ECO:0000256" key="2">
    <source>
        <dbReference type="ARBA" id="ARBA00022618"/>
    </source>
</evidence>
<feature type="compositionally biased region" description="Basic and acidic residues" evidence="6">
    <location>
        <begin position="349"/>
        <end position="432"/>
    </location>
</feature>
<dbReference type="SMART" id="SM00385">
    <property type="entry name" value="CYCLIN"/>
    <property type="match status" value="2"/>
</dbReference>
<feature type="compositionally biased region" description="Basic and acidic residues" evidence="6">
    <location>
        <begin position="594"/>
        <end position="624"/>
    </location>
</feature>
<comment type="subunit">
    <text evidence="1">Interacts with the CDC2 protein kinase to form a serine/threonine kinase holoenzyme complex also known as maturation promoting factor (MPF). The cyclin subunit imparts substrate specificity to the complex.</text>
</comment>
<keyword evidence="5" id="KW-0195">Cyclin</keyword>
<evidence type="ECO:0000256" key="5">
    <source>
        <dbReference type="RuleBase" id="RU000383"/>
    </source>
</evidence>
<reference evidence="8" key="1">
    <citation type="submission" date="2022-10" db="EMBL/GenBank/DDBJ databases">
        <authorList>
            <person name="Hyden B.L."/>
            <person name="Feng K."/>
            <person name="Yates T."/>
            <person name="Jawdy S."/>
            <person name="Smart L.B."/>
            <person name="Muchero W."/>
        </authorList>
    </citation>
    <scope>NUCLEOTIDE SEQUENCE</scope>
    <source>
        <tissue evidence="8">Shoot tip</tissue>
    </source>
</reference>
<evidence type="ECO:0000256" key="4">
    <source>
        <dbReference type="ARBA" id="ARBA00032263"/>
    </source>
</evidence>
<accession>A0ABQ9CHZ1</accession>
<feature type="compositionally biased region" description="Polar residues" evidence="6">
    <location>
        <begin position="1"/>
        <end position="22"/>
    </location>
</feature>
<dbReference type="CDD" id="cd20587">
    <property type="entry name" value="CYCLIN_AcCycT_rpt1"/>
    <property type="match status" value="1"/>
</dbReference>
<comment type="similarity">
    <text evidence="5">Belongs to the cyclin family.</text>
</comment>
<dbReference type="InterPro" id="IPR036915">
    <property type="entry name" value="Cyclin-like_sf"/>
</dbReference>
<feature type="domain" description="Cyclin-like" evidence="7">
    <location>
        <begin position="65"/>
        <end position="167"/>
    </location>
</feature>
<proteinExistence type="inferred from homology"/>
<dbReference type="PANTHER" id="PTHR10026">
    <property type="entry name" value="CYCLIN"/>
    <property type="match status" value="1"/>
</dbReference>
<reference evidence="8" key="2">
    <citation type="journal article" date="2023" name="Int. J. Mol. Sci.">
        <title>De Novo Assembly and Annotation of 11 Diverse Shrub Willow (Salix) Genomes Reveals Novel Gene Organization in Sex-Linked Regions.</title>
        <authorList>
            <person name="Hyden B."/>
            <person name="Feng K."/>
            <person name="Yates T.B."/>
            <person name="Jawdy S."/>
            <person name="Cereghino C."/>
            <person name="Smart L.B."/>
            <person name="Muchero W."/>
        </authorList>
    </citation>
    <scope>NUCLEOTIDE SEQUENCE</scope>
    <source>
        <tissue evidence="8">Shoot tip</tissue>
    </source>
</reference>
<evidence type="ECO:0000259" key="7">
    <source>
        <dbReference type="SMART" id="SM00385"/>
    </source>
</evidence>
<gene>
    <name evidence="8" type="ORF">OIU77_019043</name>
</gene>
<keyword evidence="2" id="KW-0132">Cell division</keyword>
<protein>
    <recommendedName>
        <fullName evidence="4">B-like cyclin</fullName>
    </recommendedName>
</protein>
<evidence type="ECO:0000313" key="8">
    <source>
        <dbReference type="EMBL" id="KAJ6398154.1"/>
    </source>
</evidence>
<dbReference type="InterPro" id="IPR043198">
    <property type="entry name" value="Cyclin/Ssn8"/>
</dbReference>
<dbReference type="EMBL" id="JAPFFI010000003">
    <property type="protein sequence ID" value="KAJ6398154.1"/>
    <property type="molecule type" value="Genomic_DNA"/>
</dbReference>
<feature type="compositionally biased region" description="Polar residues" evidence="6">
    <location>
        <begin position="294"/>
        <end position="315"/>
    </location>
</feature>
<evidence type="ECO:0000313" key="9">
    <source>
        <dbReference type="Proteomes" id="UP001141253"/>
    </source>
</evidence>